<gene>
    <name evidence="7" type="ORF">HERI1096_LOCUS18034</name>
</gene>
<dbReference type="GO" id="GO:0036038">
    <property type="term" value="C:MKS complex"/>
    <property type="evidence" value="ECO:0007669"/>
    <property type="project" value="TreeGrafter"/>
</dbReference>
<dbReference type="AlphaFoldDB" id="A0A7S3AYN2"/>
<dbReference type="PROSITE" id="PS51381">
    <property type="entry name" value="C2_B9"/>
    <property type="match status" value="1"/>
</dbReference>
<keyword evidence="3" id="KW-0970">Cilium biogenesis/degradation</keyword>
<protein>
    <recommendedName>
        <fullName evidence="6">B9 domain-containing protein 2</fullName>
    </recommendedName>
</protein>
<evidence type="ECO:0000256" key="1">
    <source>
        <dbReference type="ARBA" id="ARBA00004120"/>
    </source>
</evidence>
<organism evidence="7">
    <name type="scientific">Haptolina ericina</name>
    <dbReference type="NCBI Taxonomy" id="156174"/>
    <lineage>
        <taxon>Eukaryota</taxon>
        <taxon>Haptista</taxon>
        <taxon>Haptophyta</taxon>
        <taxon>Prymnesiophyceae</taxon>
        <taxon>Prymnesiales</taxon>
        <taxon>Prymnesiaceae</taxon>
        <taxon>Haptolina</taxon>
    </lineage>
</organism>
<keyword evidence="2" id="KW-0963">Cytoplasm</keyword>
<name>A0A7S3AYN2_9EUKA</name>
<evidence type="ECO:0000256" key="5">
    <source>
        <dbReference type="ARBA" id="ARBA00023273"/>
    </source>
</evidence>
<dbReference type="GO" id="GO:0060271">
    <property type="term" value="P:cilium assembly"/>
    <property type="evidence" value="ECO:0007669"/>
    <property type="project" value="TreeGrafter"/>
</dbReference>
<keyword evidence="5" id="KW-0966">Cell projection</keyword>
<dbReference type="PANTHER" id="PTHR12968:SF2">
    <property type="entry name" value="B9 DOMAIN-CONTAINING PROTEIN 2"/>
    <property type="match status" value="1"/>
</dbReference>
<comment type="subcellular location">
    <subcellularLocation>
        <location evidence="1">Cytoplasm</location>
        <location evidence="1">Cytoskeleton</location>
        <location evidence="1">Cilium basal body</location>
    </subcellularLocation>
</comment>
<evidence type="ECO:0000256" key="2">
    <source>
        <dbReference type="ARBA" id="ARBA00022490"/>
    </source>
</evidence>
<dbReference type="InterPro" id="IPR010796">
    <property type="entry name" value="C2_B9-type_dom"/>
</dbReference>
<evidence type="ECO:0000256" key="3">
    <source>
        <dbReference type="ARBA" id="ARBA00022794"/>
    </source>
</evidence>
<accession>A0A7S3AYN2</accession>
<dbReference type="PANTHER" id="PTHR12968">
    <property type="entry name" value="B9 DOMAIN-CONTAINING"/>
    <property type="match status" value="1"/>
</dbReference>
<dbReference type="EMBL" id="HBHX01032390">
    <property type="protein sequence ID" value="CAE0117335.1"/>
    <property type="molecule type" value="Transcribed_RNA"/>
</dbReference>
<evidence type="ECO:0000313" key="7">
    <source>
        <dbReference type="EMBL" id="CAE0117335.1"/>
    </source>
</evidence>
<evidence type="ECO:0000256" key="4">
    <source>
        <dbReference type="ARBA" id="ARBA00023212"/>
    </source>
</evidence>
<proteinExistence type="predicted"/>
<sequence>MSATAAAPATTAAAVASRERQEVTIIGQLVGATNLASQNAHCTWNLRAGPSWIHLSGATHGVSQCDAPLEGGACVFQHPIDCVFEGGELRGWPRLELELRFLDAHGRSDIAGYAVAHVPTTPGVHRLRCPVWAPRGSLMDRITAFFIGGYPQLKDPTLIFGRFEDEDSKTLRRAEGDSRLSSAGNGLVHIDVGVYRRTIPEA</sequence>
<dbReference type="Pfam" id="PF07162">
    <property type="entry name" value="B9-C2"/>
    <property type="match status" value="1"/>
</dbReference>
<keyword evidence="4" id="KW-0206">Cytoskeleton</keyword>
<reference evidence="7" key="1">
    <citation type="submission" date="2021-01" db="EMBL/GenBank/DDBJ databases">
        <authorList>
            <person name="Corre E."/>
            <person name="Pelletier E."/>
            <person name="Niang G."/>
            <person name="Scheremetjew M."/>
            <person name="Finn R."/>
            <person name="Kale V."/>
            <person name="Holt S."/>
            <person name="Cochrane G."/>
            <person name="Meng A."/>
            <person name="Brown T."/>
            <person name="Cohen L."/>
        </authorList>
    </citation>
    <scope>NUCLEOTIDE SEQUENCE</scope>
    <source>
        <strain evidence="7">CCMP281</strain>
    </source>
</reference>
<evidence type="ECO:0000256" key="6">
    <source>
        <dbReference type="ARBA" id="ARBA00039272"/>
    </source>
</evidence>